<dbReference type="EMBL" id="JAJSOF020000017">
    <property type="protein sequence ID" value="KAJ4440271.1"/>
    <property type="molecule type" value="Genomic_DNA"/>
</dbReference>
<comment type="caution">
    <text evidence="7">The sequence shown here is derived from an EMBL/GenBank/DDBJ whole genome shotgun (WGS) entry which is preliminary data.</text>
</comment>
<evidence type="ECO:0000256" key="3">
    <source>
        <dbReference type="ARBA" id="ARBA00022989"/>
    </source>
</evidence>
<keyword evidence="5" id="KW-0175">Coiled coil</keyword>
<dbReference type="InterPro" id="IPR050549">
    <property type="entry name" value="MFS_Trehalose_Transporter"/>
</dbReference>
<gene>
    <name evidence="7" type="ORF">ANN_08410</name>
</gene>
<evidence type="ECO:0000313" key="7">
    <source>
        <dbReference type="EMBL" id="KAJ4440271.1"/>
    </source>
</evidence>
<feature type="transmembrane region" description="Helical" evidence="6">
    <location>
        <begin position="198"/>
        <end position="217"/>
    </location>
</feature>
<feature type="transmembrane region" description="Helical" evidence="6">
    <location>
        <begin position="165"/>
        <end position="186"/>
    </location>
</feature>
<evidence type="ECO:0000256" key="1">
    <source>
        <dbReference type="ARBA" id="ARBA00004370"/>
    </source>
</evidence>
<dbReference type="Pfam" id="PF00083">
    <property type="entry name" value="Sugar_tr"/>
    <property type="match status" value="1"/>
</dbReference>
<proteinExistence type="predicted"/>
<evidence type="ECO:0000256" key="5">
    <source>
        <dbReference type="SAM" id="Coils"/>
    </source>
</evidence>
<accession>A0ABQ8T2H7</accession>
<feature type="transmembrane region" description="Helical" evidence="6">
    <location>
        <begin position="114"/>
        <end position="133"/>
    </location>
</feature>
<keyword evidence="2 6" id="KW-0812">Transmembrane</keyword>
<dbReference type="PANTHER" id="PTHR48021:SF7">
    <property type="entry name" value="RH09188P"/>
    <property type="match status" value="1"/>
</dbReference>
<dbReference type="SUPFAM" id="SSF103473">
    <property type="entry name" value="MFS general substrate transporter"/>
    <property type="match status" value="1"/>
</dbReference>
<evidence type="ECO:0000256" key="4">
    <source>
        <dbReference type="ARBA" id="ARBA00023136"/>
    </source>
</evidence>
<keyword evidence="8" id="KW-1185">Reference proteome</keyword>
<sequence>MSPGSSTEIYPEFARIGLKENPGKNLNQAERELQELLNRVKDEKSLLANDSLTISKWNLTQYLQPQVLKPFFIIHIFNLIQVVCGTNLFIFYAVDIISGLKTDGGLDINLTTNLTSIVRVVFMAASCITLVWVGRRTMSISSGVGSGVAAVILGTLVHFQNVPAWFMIVFILLYVAFNTYGFFVLPPSMIGEILPSKIRCVLGAYIFTMNDIAMFVATKVFPSVSRTIGAEAAGTLQRAAALALGIPRAHGGQMHSNAHRWCKVSAELCRQGNTKTDKENPCTVTWARLNANLSSRHSYRAAKLLCGKQCVREWAQMLWGFIKSIVAQERYDITDELKDAMRYAFQQITPAMLRRMSHRTLCIILCEENDGGHIDPLDA</sequence>
<comment type="subcellular location">
    <subcellularLocation>
        <location evidence="1">Membrane</location>
    </subcellularLocation>
</comment>
<evidence type="ECO:0000313" key="8">
    <source>
        <dbReference type="Proteomes" id="UP001148838"/>
    </source>
</evidence>
<dbReference type="PANTHER" id="PTHR48021">
    <property type="match status" value="1"/>
</dbReference>
<keyword evidence="3 6" id="KW-1133">Transmembrane helix</keyword>
<name>A0ABQ8T2H7_PERAM</name>
<evidence type="ECO:0000256" key="2">
    <source>
        <dbReference type="ARBA" id="ARBA00022692"/>
    </source>
</evidence>
<feature type="transmembrane region" description="Helical" evidence="6">
    <location>
        <begin position="140"/>
        <end position="159"/>
    </location>
</feature>
<protein>
    <submittedName>
        <fullName evidence="7">Uncharacterized protein</fullName>
    </submittedName>
</protein>
<keyword evidence="4 6" id="KW-0472">Membrane</keyword>
<dbReference type="Proteomes" id="UP001148838">
    <property type="component" value="Unassembled WGS sequence"/>
</dbReference>
<dbReference type="InterPro" id="IPR005828">
    <property type="entry name" value="MFS_sugar_transport-like"/>
</dbReference>
<dbReference type="InterPro" id="IPR036259">
    <property type="entry name" value="MFS_trans_sf"/>
</dbReference>
<feature type="coiled-coil region" evidence="5">
    <location>
        <begin position="19"/>
        <end position="50"/>
    </location>
</feature>
<feature type="transmembrane region" description="Helical" evidence="6">
    <location>
        <begin position="71"/>
        <end position="94"/>
    </location>
</feature>
<reference evidence="7 8" key="1">
    <citation type="journal article" date="2022" name="Allergy">
        <title>Genome assembly and annotation of Periplaneta americana reveal a comprehensive cockroach allergen profile.</title>
        <authorList>
            <person name="Wang L."/>
            <person name="Xiong Q."/>
            <person name="Saelim N."/>
            <person name="Wang L."/>
            <person name="Nong W."/>
            <person name="Wan A.T."/>
            <person name="Shi M."/>
            <person name="Liu X."/>
            <person name="Cao Q."/>
            <person name="Hui J.H.L."/>
            <person name="Sookrung N."/>
            <person name="Leung T.F."/>
            <person name="Tungtrongchitr A."/>
            <person name="Tsui S.K.W."/>
        </authorList>
    </citation>
    <scope>NUCLEOTIDE SEQUENCE [LARGE SCALE GENOMIC DNA]</scope>
    <source>
        <strain evidence="7">PWHHKU_190912</strain>
    </source>
</reference>
<evidence type="ECO:0000256" key="6">
    <source>
        <dbReference type="SAM" id="Phobius"/>
    </source>
</evidence>
<dbReference type="Gene3D" id="1.20.1250.20">
    <property type="entry name" value="MFS general substrate transporter like domains"/>
    <property type="match status" value="1"/>
</dbReference>
<organism evidence="7 8">
    <name type="scientific">Periplaneta americana</name>
    <name type="common">American cockroach</name>
    <name type="synonym">Blatta americana</name>
    <dbReference type="NCBI Taxonomy" id="6978"/>
    <lineage>
        <taxon>Eukaryota</taxon>
        <taxon>Metazoa</taxon>
        <taxon>Ecdysozoa</taxon>
        <taxon>Arthropoda</taxon>
        <taxon>Hexapoda</taxon>
        <taxon>Insecta</taxon>
        <taxon>Pterygota</taxon>
        <taxon>Neoptera</taxon>
        <taxon>Polyneoptera</taxon>
        <taxon>Dictyoptera</taxon>
        <taxon>Blattodea</taxon>
        <taxon>Blattoidea</taxon>
        <taxon>Blattidae</taxon>
        <taxon>Blattinae</taxon>
        <taxon>Periplaneta</taxon>
    </lineage>
</organism>